<dbReference type="RefSeq" id="WP_344289544.1">
    <property type="nucleotide sequence ID" value="NZ_BAAAPF010000045.1"/>
</dbReference>
<dbReference type="InterPro" id="IPR050482">
    <property type="entry name" value="Sensor_HK_TwoCompSys"/>
</dbReference>
<protein>
    <recommendedName>
        <fullName evidence="2">histidine kinase</fullName>
        <ecNumber evidence="2">2.7.13.3</ecNumber>
    </recommendedName>
</protein>
<keyword evidence="7" id="KW-0067">ATP-binding</keyword>
<evidence type="ECO:0000256" key="6">
    <source>
        <dbReference type="ARBA" id="ARBA00022777"/>
    </source>
</evidence>
<feature type="transmembrane region" description="Helical" evidence="9">
    <location>
        <begin position="89"/>
        <end position="106"/>
    </location>
</feature>
<evidence type="ECO:0000256" key="1">
    <source>
        <dbReference type="ARBA" id="ARBA00000085"/>
    </source>
</evidence>
<keyword evidence="9" id="KW-0812">Transmembrane</keyword>
<reference evidence="13" key="1">
    <citation type="journal article" date="2019" name="Int. J. Syst. Evol. Microbiol.">
        <title>The Global Catalogue of Microorganisms (GCM) 10K type strain sequencing project: providing services to taxonomists for standard genome sequencing and annotation.</title>
        <authorList>
            <consortium name="The Broad Institute Genomics Platform"/>
            <consortium name="The Broad Institute Genome Sequencing Center for Infectious Disease"/>
            <person name="Wu L."/>
            <person name="Ma J."/>
        </authorList>
    </citation>
    <scope>NUCLEOTIDE SEQUENCE [LARGE SCALE GENOMIC DNA]</scope>
    <source>
        <strain evidence="13">JCM 15481</strain>
    </source>
</reference>
<dbReference type="InterPro" id="IPR036890">
    <property type="entry name" value="HATPase_C_sf"/>
</dbReference>
<dbReference type="PANTHER" id="PTHR24421">
    <property type="entry name" value="NITRATE/NITRITE SENSOR PROTEIN NARX-RELATED"/>
    <property type="match status" value="1"/>
</dbReference>
<dbReference type="Pfam" id="PF07730">
    <property type="entry name" value="HisKA_3"/>
    <property type="match status" value="1"/>
</dbReference>
<feature type="domain" description="Signal transduction histidine kinase subgroup 3 dimerisation and phosphoacceptor" evidence="11">
    <location>
        <begin position="232"/>
        <end position="295"/>
    </location>
</feature>
<keyword evidence="6 12" id="KW-0418">Kinase</keyword>
<dbReference type="SUPFAM" id="SSF55874">
    <property type="entry name" value="ATPase domain of HSP90 chaperone/DNA topoisomerase II/histidine kinase"/>
    <property type="match status" value="1"/>
</dbReference>
<evidence type="ECO:0000313" key="12">
    <source>
        <dbReference type="EMBL" id="GAA2119134.1"/>
    </source>
</evidence>
<feature type="transmembrane region" description="Helical" evidence="9">
    <location>
        <begin position="53"/>
        <end position="74"/>
    </location>
</feature>
<keyword evidence="5" id="KW-0547">Nucleotide-binding</keyword>
<keyword evidence="9" id="KW-0472">Membrane</keyword>
<feature type="transmembrane region" description="Helical" evidence="9">
    <location>
        <begin position="155"/>
        <end position="176"/>
    </location>
</feature>
<proteinExistence type="predicted"/>
<dbReference type="InterPro" id="IPR011712">
    <property type="entry name" value="Sig_transdc_His_kin_sub3_dim/P"/>
</dbReference>
<evidence type="ECO:0000256" key="3">
    <source>
        <dbReference type="ARBA" id="ARBA00022553"/>
    </source>
</evidence>
<keyword evidence="3" id="KW-0597">Phosphoprotein</keyword>
<dbReference type="Pfam" id="PF02518">
    <property type="entry name" value="HATPase_c"/>
    <property type="match status" value="1"/>
</dbReference>
<evidence type="ECO:0000313" key="13">
    <source>
        <dbReference type="Proteomes" id="UP001500443"/>
    </source>
</evidence>
<feature type="domain" description="Histidine kinase/HSP90-like ATPase" evidence="10">
    <location>
        <begin position="344"/>
        <end position="442"/>
    </location>
</feature>
<evidence type="ECO:0000256" key="4">
    <source>
        <dbReference type="ARBA" id="ARBA00022679"/>
    </source>
</evidence>
<dbReference type="InterPro" id="IPR003594">
    <property type="entry name" value="HATPase_dom"/>
</dbReference>
<dbReference type="Proteomes" id="UP001500443">
    <property type="component" value="Unassembled WGS sequence"/>
</dbReference>
<dbReference type="Gene3D" id="1.20.5.1930">
    <property type="match status" value="1"/>
</dbReference>
<comment type="catalytic activity">
    <reaction evidence="1">
        <text>ATP + protein L-histidine = ADP + protein N-phospho-L-histidine.</text>
        <dbReference type="EC" id="2.7.13.3"/>
    </reaction>
</comment>
<keyword evidence="4" id="KW-0808">Transferase</keyword>
<evidence type="ECO:0000259" key="10">
    <source>
        <dbReference type="Pfam" id="PF02518"/>
    </source>
</evidence>
<dbReference type="EC" id="2.7.13.3" evidence="2"/>
<gene>
    <name evidence="12" type="ORF">GCM10009802_21140</name>
</gene>
<accession>A0ABP5JNY5</accession>
<evidence type="ECO:0000256" key="7">
    <source>
        <dbReference type="ARBA" id="ARBA00022840"/>
    </source>
</evidence>
<keyword evidence="13" id="KW-1185">Reference proteome</keyword>
<dbReference type="GO" id="GO:0016301">
    <property type="term" value="F:kinase activity"/>
    <property type="evidence" value="ECO:0007669"/>
    <property type="project" value="UniProtKB-KW"/>
</dbReference>
<keyword evidence="8" id="KW-0902">Two-component regulatory system</keyword>
<name>A0ABP5JNY5_9ACTN</name>
<evidence type="ECO:0000256" key="5">
    <source>
        <dbReference type="ARBA" id="ARBA00022741"/>
    </source>
</evidence>
<dbReference type="CDD" id="cd16917">
    <property type="entry name" value="HATPase_UhpB-NarQ-NarX-like"/>
    <property type="match status" value="1"/>
</dbReference>
<evidence type="ECO:0000256" key="2">
    <source>
        <dbReference type="ARBA" id="ARBA00012438"/>
    </source>
</evidence>
<evidence type="ECO:0000256" key="8">
    <source>
        <dbReference type="ARBA" id="ARBA00023012"/>
    </source>
</evidence>
<evidence type="ECO:0000256" key="9">
    <source>
        <dbReference type="SAM" id="Phobius"/>
    </source>
</evidence>
<dbReference type="Gene3D" id="3.30.565.10">
    <property type="entry name" value="Histidine kinase-like ATPase, C-terminal domain"/>
    <property type="match status" value="1"/>
</dbReference>
<sequence>MTETFRKSIQGGLTVLQHELISGAVRARPLRPLSTDGPGWAAFPAEARRVLRWLVHIVVVGFAAAMLWLSYALYEGQYSYDGPYWSGELSLLLGLTAAVPLLLVLIQPIAAWWLSLAGVFVVAASGLDTNAWPFAEPAFPSHMAVMVVVALRSRPVVSAAVWAATLAVGILVATVASPRSWEDDNVNVFAVWSAVAIGGALLLRAFLEARNRAAASDDATLVERSKRTVLEERTTIARELHDVVAHHMSVIAIQAEAAPYRVENIPPELAASFGTIRENAVAALGELRRVLGVIRVADFESYDAPEAPQPTLDALDALLDNVREAGLPVEKVVTGARRDLPPGVELSAFRVIQEALSNALRHSPGADTRVELAYVLGGLGLRVVNGPAVADEASGTASVPAGSGSGHGITGMRERVAVLDGEMTAGPTPDDGYEVVVFLPAPALVEQPAAAEEDA</sequence>
<comment type="caution">
    <text evidence="12">The sequence shown here is derived from an EMBL/GenBank/DDBJ whole genome shotgun (WGS) entry which is preliminary data.</text>
</comment>
<dbReference type="PANTHER" id="PTHR24421:SF10">
    <property type="entry name" value="NITRATE_NITRITE SENSOR PROTEIN NARQ"/>
    <property type="match status" value="1"/>
</dbReference>
<evidence type="ECO:0000259" key="11">
    <source>
        <dbReference type="Pfam" id="PF07730"/>
    </source>
</evidence>
<organism evidence="12 13">
    <name type="scientific">Streptomyces synnematoformans</name>
    <dbReference type="NCBI Taxonomy" id="415721"/>
    <lineage>
        <taxon>Bacteria</taxon>
        <taxon>Bacillati</taxon>
        <taxon>Actinomycetota</taxon>
        <taxon>Actinomycetes</taxon>
        <taxon>Kitasatosporales</taxon>
        <taxon>Streptomycetaceae</taxon>
        <taxon>Streptomyces</taxon>
    </lineage>
</organism>
<dbReference type="EMBL" id="BAAAPF010000045">
    <property type="protein sequence ID" value="GAA2119134.1"/>
    <property type="molecule type" value="Genomic_DNA"/>
</dbReference>
<feature type="transmembrane region" description="Helical" evidence="9">
    <location>
        <begin position="188"/>
        <end position="207"/>
    </location>
</feature>
<keyword evidence="9" id="KW-1133">Transmembrane helix</keyword>